<feature type="domain" description="Histidine kinase" evidence="8">
    <location>
        <begin position="473"/>
        <end position="700"/>
    </location>
</feature>
<dbReference type="Pfam" id="PF02518">
    <property type="entry name" value="HATPase_c"/>
    <property type="match status" value="1"/>
</dbReference>
<keyword evidence="3" id="KW-0597">Phosphoprotein</keyword>
<dbReference type="AlphaFoldDB" id="D5EYM3"/>
<evidence type="ECO:0000256" key="3">
    <source>
        <dbReference type="ARBA" id="ARBA00022553"/>
    </source>
</evidence>
<dbReference type="InterPro" id="IPR050736">
    <property type="entry name" value="Sensor_HK_Regulatory"/>
</dbReference>
<keyword evidence="4" id="KW-0808">Transferase</keyword>
<dbReference type="Gene3D" id="1.25.40.10">
    <property type="entry name" value="Tetratricopeptide repeat domain"/>
    <property type="match status" value="1"/>
</dbReference>
<evidence type="ECO:0000313" key="10">
    <source>
        <dbReference type="Proteomes" id="UP000000927"/>
    </source>
</evidence>
<evidence type="ECO:0000313" key="9">
    <source>
        <dbReference type="EMBL" id="ADE82921.1"/>
    </source>
</evidence>
<evidence type="ECO:0000256" key="1">
    <source>
        <dbReference type="ARBA" id="ARBA00000085"/>
    </source>
</evidence>
<evidence type="ECO:0000256" key="7">
    <source>
        <dbReference type="SAM" id="Phobius"/>
    </source>
</evidence>
<evidence type="ECO:0000256" key="2">
    <source>
        <dbReference type="ARBA" id="ARBA00012438"/>
    </source>
</evidence>
<dbReference type="KEGG" id="pru:PRU_0712"/>
<dbReference type="InterPro" id="IPR036890">
    <property type="entry name" value="HATPase_C_sf"/>
</dbReference>
<protein>
    <recommendedName>
        <fullName evidence="2">histidine kinase</fullName>
        <ecNumber evidence="2">2.7.13.3</ecNumber>
    </recommendedName>
</protein>
<dbReference type="PANTHER" id="PTHR43711:SF26">
    <property type="entry name" value="SENSOR HISTIDINE KINASE RCSC"/>
    <property type="match status" value="1"/>
</dbReference>
<dbReference type="HOGENOM" id="CLU_393735_0_0_10"/>
<dbReference type="PRINTS" id="PR00344">
    <property type="entry name" value="BCTRLSENSOR"/>
</dbReference>
<organism evidence="9 10">
    <name type="scientific">Xylanibacter ruminicola (strain ATCC 19189 / DSM 19721 / CIP 105475 / JCM 8958 / 23)</name>
    <name type="common">Prevotella ruminicola</name>
    <dbReference type="NCBI Taxonomy" id="264731"/>
    <lineage>
        <taxon>Bacteria</taxon>
        <taxon>Pseudomonadati</taxon>
        <taxon>Bacteroidota</taxon>
        <taxon>Bacteroidia</taxon>
        <taxon>Bacteroidales</taxon>
        <taxon>Prevotellaceae</taxon>
        <taxon>Xylanibacter</taxon>
    </lineage>
</organism>
<dbReference type="EC" id="2.7.13.3" evidence="2"/>
<dbReference type="FunFam" id="1.10.287.130:FF:000001">
    <property type="entry name" value="Two-component sensor histidine kinase"/>
    <property type="match status" value="1"/>
</dbReference>
<dbReference type="EMBL" id="CP002006">
    <property type="protein sequence ID" value="ADE82921.1"/>
    <property type="molecule type" value="Genomic_DNA"/>
</dbReference>
<dbReference type="PANTHER" id="PTHR43711">
    <property type="entry name" value="TWO-COMPONENT HISTIDINE KINASE"/>
    <property type="match status" value="1"/>
</dbReference>
<dbReference type="Gene3D" id="1.10.287.130">
    <property type="match status" value="1"/>
</dbReference>
<dbReference type="InterPro" id="IPR004358">
    <property type="entry name" value="Sig_transdc_His_kin-like_C"/>
</dbReference>
<comment type="catalytic activity">
    <reaction evidence="1">
        <text>ATP + protein L-histidine = ADP + protein N-phospho-L-histidine.</text>
        <dbReference type="EC" id="2.7.13.3"/>
    </reaction>
</comment>
<dbReference type="Proteomes" id="UP000000927">
    <property type="component" value="Chromosome"/>
</dbReference>
<dbReference type="InterPro" id="IPR003594">
    <property type="entry name" value="HATPase_dom"/>
</dbReference>
<dbReference type="SUPFAM" id="SSF47384">
    <property type="entry name" value="Homodimeric domain of signal transducing histidine kinase"/>
    <property type="match status" value="1"/>
</dbReference>
<accession>D5EYM3</accession>
<dbReference type="InterPro" id="IPR036097">
    <property type="entry name" value="HisK_dim/P_sf"/>
</dbReference>
<dbReference type="SUPFAM" id="SSF48452">
    <property type="entry name" value="TPR-like"/>
    <property type="match status" value="1"/>
</dbReference>
<keyword evidence="7" id="KW-0812">Transmembrane</keyword>
<keyword evidence="5 9" id="KW-0418">Kinase</keyword>
<dbReference type="InterPro" id="IPR003661">
    <property type="entry name" value="HisK_dim/P_dom"/>
</dbReference>
<gene>
    <name evidence="9" type="ordered locus">PRU_0712</name>
</gene>
<dbReference type="CDD" id="cd00082">
    <property type="entry name" value="HisKA"/>
    <property type="match status" value="1"/>
</dbReference>
<feature type="transmembrane region" description="Helical" evidence="7">
    <location>
        <begin position="418"/>
        <end position="437"/>
    </location>
</feature>
<evidence type="ECO:0000256" key="6">
    <source>
        <dbReference type="ARBA" id="ARBA00023012"/>
    </source>
</evidence>
<dbReference type="SMART" id="SM00388">
    <property type="entry name" value="HisKA"/>
    <property type="match status" value="1"/>
</dbReference>
<proteinExistence type="predicted"/>
<dbReference type="GO" id="GO:0000155">
    <property type="term" value="F:phosphorelay sensor kinase activity"/>
    <property type="evidence" value="ECO:0007669"/>
    <property type="project" value="InterPro"/>
</dbReference>
<evidence type="ECO:0000256" key="5">
    <source>
        <dbReference type="ARBA" id="ARBA00022777"/>
    </source>
</evidence>
<reference evidence="9 10" key="1">
    <citation type="journal article" date="2010" name="Microb. Ecol.">
        <title>Comparative genome analysis of Prevotella ruminicola and Prevotella bryantii: insights into their environmental niche.</title>
        <authorList>
            <consortium name="North American Consortium for Rumen Bacteria"/>
            <person name="Purushe J."/>
            <person name="Fouts D.E."/>
            <person name="Morrison M."/>
            <person name="White B.A."/>
            <person name="Mackie R.I."/>
            <person name="Coutinho P.M."/>
            <person name="Henrissat B."/>
            <person name="Nelson K.E."/>
        </authorList>
    </citation>
    <scope>NUCLEOTIDE SEQUENCE [LARGE SCALE GENOMIC DNA]</scope>
    <source>
        <strain evidence="10">ATCC 19189 / JCM 8958 / 23</strain>
    </source>
</reference>
<dbReference type="SMART" id="SM00387">
    <property type="entry name" value="HATPase_c"/>
    <property type="match status" value="1"/>
</dbReference>
<dbReference type="SUPFAM" id="SSF55874">
    <property type="entry name" value="ATPase domain of HSP90 chaperone/DNA topoisomerase II/histidine kinase"/>
    <property type="match status" value="1"/>
</dbReference>
<dbReference type="Gene3D" id="3.30.565.10">
    <property type="entry name" value="Histidine kinase-like ATPase, C-terminal domain"/>
    <property type="match status" value="1"/>
</dbReference>
<keyword evidence="6" id="KW-0902">Two-component regulatory system</keyword>
<evidence type="ECO:0000259" key="8">
    <source>
        <dbReference type="PROSITE" id="PS50109"/>
    </source>
</evidence>
<keyword evidence="7" id="KW-1133">Transmembrane helix</keyword>
<dbReference type="PROSITE" id="PS50109">
    <property type="entry name" value="HIS_KIN"/>
    <property type="match status" value="1"/>
</dbReference>
<sequence>MLFFCFLSLSLCPKMYQHMSLLKKTFQFSWIGLVATVMLLSSCDNAQQSHDLEFDRVHNIMRYSDSIPRTVDSLMALGEINQMCADFYNMSYYMSPNVNRSSAIADSALMRPVVTEQDRFYHFLIAANNSELEYTSRHYESGLRKAQQLVNSVDTSFINRHYLLQTGYLLAYSNLALSYIHLERSAEGEKYMQQVMKLIDQFEKTSVNDSVAQHNWAAKRTQFAVAAMISYCNMRQWDGAEAWMNRAEKYLQNMADNPRVDKSHYPIFCYQVSCVKSFILEKAGHHQEAAQAYDDFMKNPLSKSVVARINSVSYLNSSHRYEEAERNINDVETVMGQLGMKMDLETLNGIVKLKFDAHLGAGHRDSALAVATRILDRLDSAEVWQRRDKTAELATIYDMSKKDAEIAEKEAKINQMRIVVLLIVIVLLLVFFFIYAFTRRRAAASLNQKNEQLLIANARAEEASRMKTRFIQQISHEFRTPLNVLSGFAQVLTDSDAYLDESLRQDANRQILENTNRITNLVNKMLELSDVSSRTVIDLTDQVSVEQIATDAIDASGIDDADHLVFEMQAGDEASSVRITTNKRAAVRALALLLDNARKFTAPAEAYGHHDAADKKQRAVLKVSITDTLVQFIVEDTGMGVPANQAERIFDEFVQLDEYYDGTGIGLTVARSFARRLGGDVKLDTTYIAGARFVMTLPRK</sequence>
<dbReference type="STRING" id="264731.PRU_0712"/>
<keyword evidence="10" id="KW-1185">Reference proteome</keyword>
<name>D5EYM3_XYLR2</name>
<dbReference type="InterPro" id="IPR005467">
    <property type="entry name" value="His_kinase_dom"/>
</dbReference>
<dbReference type="Pfam" id="PF00512">
    <property type="entry name" value="HisKA"/>
    <property type="match status" value="1"/>
</dbReference>
<evidence type="ECO:0000256" key="4">
    <source>
        <dbReference type="ARBA" id="ARBA00022679"/>
    </source>
</evidence>
<dbReference type="InterPro" id="IPR011990">
    <property type="entry name" value="TPR-like_helical_dom_sf"/>
</dbReference>
<dbReference type="eggNOG" id="COG2205">
    <property type="taxonomic scope" value="Bacteria"/>
</dbReference>
<keyword evidence="7" id="KW-0472">Membrane</keyword>